<evidence type="ECO:0000313" key="2">
    <source>
        <dbReference type="EMBL" id="EEE51884.1"/>
    </source>
</evidence>
<organism evidence="2">
    <name type="scientific">Oryza sativa subsp. japonica</name>
    <name type="common">Rice</name>
    <dbReference type="NCBI Taxonomy" id="39947"/>
    <lineage>
        <taxon>Eukaryota</taxon>
        <taxon>Viridiplantae</taxon>
        <taxon>Streptophyta</taxon>
        <taxon>Embryophyta</taxon>
        <taxon>Tracheophyta</taxon>
        <taxon>Spermatophyta</taxon>
        <taxon>Magnoliopsida</taxon>
        <taxon>Liliopsida</taxon>
        <taxon>Poales</taxon>
        <taxon>Poaceae</taxon>
        <taxon>BOP clade</taxon>
        <taxon>Oryzoideae</taxon>
        <taxon>Oryzeae</taxon>
        <taxon>Oryzinae</taxon>
        <taxon>Oryza</taxon>
        <taxon>Oryza sativa</taxon>
    </lineage>
</organism>
<feature type="transmembrane region" description="Helical" evidence="1">
    <location>
        <begin position="20"/>
        <end position="37"/>
    </location>
</feature>
<proteinExistence type="predicted"/>
<reference evidence="2" key="2">
    <citation type="submission" date="2008-12" db="EMBL/GenBank/DDBJ databases">
        <title>Improved gene annotation of the rice (Oryza sativa) genomes.</title>
        <authorList>
            <person name="Wang J."/>
            <person name="Li R."/>
            <person name="Fan W."/>
            <person name="Huang Q."/>
            <person name="Zhang J."/>
            <person name="Zhou Y."/>
            <person name="Hu Y."/>
            <person name="Zi S."/>
            <person name="Li J."/>
            <person name="Ni P."/>
            <person name="Zheng H."/>
            <person name="Zhang Y."/>
            <person name="Zhao M."/>
            <person name="Hao Q."/>
            <person name="McDermott J."/>
            <person name="Samudrala R."/>
            <person name="Kristiansen K."/>
            <person name="Wong G.K.-S."/>
        </authorList>
    </citation>
    <scope>NUCLEOTIDE SEQUENCE</scope>
</reference>
<dbReference type="EMBL" id="CM000148">
    <property type="protein sequence ID" value="EEE51884.1"/>
    <property type="molecule type" value="Genomic_DNA"/>
</dbReference>
<dbReference type="AlphaFoldDB" id="B9GA28"/>
<gene>
    <name evidence="2" type="ORF">OsJ_33447</name>
</gene>
<dbReference type="Proteomes" id="UP000007752">
    <property type="component" value="Chromosome 11"/>
</dbReference>
<protein>
    <submittedName>
        <fullName evidence="2">Uncharacterized protein</fullName>
    </submittedName>
</protein>
<keyword evidence="1" id="KW-0812">Transmembrane</keyword>
<keyword evidence="1" id="KW-1133">Transmembrane helix</keyword>
<accession>B9GA28</accession>
<evidence type="ECO:0000256" key="1">
    <source>
        <dbReference type="SAM" id="Phobius"/>
    </source>
</evidence>
<name>B9GA28_ORYSJ</name>
<sequence>MATPPAAGAPRRRWCAIQGLVVLFLVYVLAVLVLAGGELFHDDQLQPRFPSFLICVASPGNRILFLLLLRSNSPLASLDDPPSRGDRSP</sequence>
<keyword evidence="1" id="KW-0472">Membrane</keyword>
<reference evidence="2" key="1">
    <citation type="journal article" date="2005" name="PLoS Biol.">
        <title>The genomes of Oryza sativa: a history of duplications.</title>
        <authorList>
            <person name="Yu J."/>
            <person name="Wang J."/>
            <person name="Lin W."/>
            <person name="Li S."/>
            <person name="Li H."/>
            <person name="Zhou J."/>
            <person name="Ni P."/>
            <person name="Dong W."/>
            <person name="Hu S."/>
            <person name="Zeng C."/>
            <person name="Zhang J."/>
            <person name="Zhang Y."/>
            <person name="Li R."/>
            <person name="Xu Z."/>
            <person name="Li S."/>
            <person name="Li X."/>
            <person name="Zheng H."/>
            <person name="Cong L."/>
            <person name="Lin L."/>
            <person name="Yin J."/>
            <person name="Geng J."/>
            <person name="Li G."/>
            <person name="Shi J."/>
            <person name="Liu J."/>
            <person name="Lv H."/>
            <person name="Li J."/>
            <person name="Wang J."/>
            <person name="Deng Y."/>
            <person name="Ran L."/>
            <person name="Shi X."/>
            <person name="Wang X."/>
            <person name="Wu Q."/>
            <person name="Li C."/>
            <person name="Ren X."/>
            <person name="Wang J."/>
            <person name="Wang X."/>
            <person name="Li D."/>
            <person name="Liu D."/>
            <person name="Zhang X."/>
            <person name="Ji Z."/>
            <person name="Zhao W."/>
            <person name="Sun Y."/>
            <person name="Zhang Z."/>
            <person name="Bao J."/>
            <person name="Han Y."/>
            <person name="Dong L."/>
            <person name="Ji J."/>
            <person name="Chen P."/>
            <person name="Wu S."/>
            <person name="Liu J."/>
            <person name="Xiao Y."/>
            <person name="Bu D."/>
            <person name="Tan J."/>
            <person name="Yang L."/>
            <person name="Ye C."/>
            <person name="Zhang J."/>
            <person name="Xu J."/>
            <person name="Zhou Y."/>
            <person name="Yu Y."/>
            <person name="Zhang B."/>
            <person name="Zhuang S."/>
            <person name="Wei H."/>
            <person name="Liu B."/>
            <person name="Lei M."/>
            <person name="Yu H."/>
            <person name="Li Y."/>
            <person name="Xu H."/>
            <person name="Wei S."/>
            <person name="He X."/>
            <person name="Fang L."/>
            <person name="Zhang Z."/>
            <person name="Zhang Y."/>
            <person name="Huang X."/>
            <person name="Su Z."/>
            <person name="Tong W."/>
            <person name="Li J."/>
            <person name="Tong Z."/>
            <person name="Li S."/>
            <person name="Ye J."/>
            <person name="Wang L."/>
            <person name="Fang L."/>
            <person name="Lei T."/>
            <person name="Chen C."/>
            <person name="Chen H."/>
            <person name="Xu Z."/>
            <person name="Li H."/>
            <person name="Huang H."/>
            <person name="Zhang F."/>
            <person name="Xu H."/>
            <person name="Li N."/>
            <person name="Zhao C."/>
            <person name="Li S."/>
            <person name="Dong L."/>
            <person name="Huang Y."/>
            <person name="Li L."/>
            <person name="Xi Y."/>
            <person name="Qi Q."/>
            <person name="Li W."/>
            <person name="Zhang B."/>
            <person name="Hu W."/>
            <person name="Zhang Y."/>
            <person name="Tian X."/>
            <person name="Jiao Y."/>
            <person name="Liang X."/>
            <person name="Jin J."/>
            <person name="Gao L."/>
            <person name="Zheng W."/>
            <person name="Hao B."/>
            <person name="Liu S."/>
            <person name="Wang W."/>
            <person name="Yuan L."/>
            <person name="Cao M."/>
            <person name="McDermott J."/>
            <person name="Samudrala R."/>
            <person name="Wang J."/>
            <person name="Wong G.K."/>
            <person name="Yang H."/>
        </authorList>
    </citation>
    <scope>NUCLEOTIDE SEQUENCE [LARGE SCALE GENOMIC DNA]</scope>
</reference>